<evidence type="ECO:0000313" key="8">
    <source>
        <dbReference type="EMBL" id="THZ33284.1"/>
    </source>
</evidence>
<evidence type="ECO:0000256" key="2">
    <source>
        <dbReference type="ARBA" id="ARBA00010840"/>
    </source>
</evidence>
<evidence type="ECO:0000313" key="9">
    <source>
        <dbReference type="Proteomes" id="UP000310121"/>
    </source>
</evidence>
<feature type="region of interest" description="Disordered" evidence="6">
    <location>
        <begin position="355"/>
        <end position="417"/>
    </location>
</feature>
<keyword evidence="4" id="KW-0238">DNA-binding</keyword>
<feature type="compositionally biased region" description="Acidic residues" evidence="6">
    <location>
        <begin position="390"/>
        <end position="406"/>
    </location>
</feature>
<comment type="caution">
    <text evidence="8">The sequence shown here is derived from an EMBL/GenBank/DDBJ whole genome shotgun (WGS) entry which is preliminary data.</text>
</comment>
<evidence type="ECO:0000256" key="3">
    <source>
        <dbReference type="ARBA" id="ARBA00022705"/>
    </source>
</evidence>
<dbReference type="InterPro" id="IPR008721">
    <property type="entry name" value="ORC6_cyclin_first"/>
</dbReference>
<dbReference type="GO" id="GO:0005664">
    <property type="term" value="C:nuclear origin of replication recognition complex"/>
    <property type="evidence" value="ECO:0007669"/>
    <property type="project" value="InterPro"/>
</dbReference>
<dbReference type="GO" id="GO:0006260">
    <property type="term" value="P:DNA replication"/>
    <property type="evidence" value="ECO:0007669"/>
    <property type="project" value="UniProtKB-KW"/>
</dbReference>
<feature type="domain" description="ORC6 first cyclin-like" evidence="7">
    <location>
        <begin position="11"/>
        <end position="94"/>
    </location>
</feature>
<sequence length="454" mass="48966">MPSPMEQALITLVPTLNSLPQELIDLSTSLLAQSRNKAASLKPDEEIGRTYACAHIAVERLRSRLDIDKVVARPPVAPRIYKKLYGYLDAALSVPATPRTNRLKDVGTVGTPGSGRGRRSALGTPVGTPSKTPAKSVRSAGVTPLKTPISAAKSVGSVTASGRRTRSAAKAPEEEIVIADSEEDIQKQIVQEQERGYNLPTQVPPLVMSVCDALDVPQAATHVLAALSAILQLRGYNDAETKTNKQTPRSSVKRRKRTSTSAEEEPTSQEDDKAITPTSLPALLAAIALITTFTLRNTVIDGTAYAAARSSAIQALDPHAPISAEVDAFLHASKTEGWLELPWFTAVKAAATTTAIPEAQTPKKNKPPAKTPLHRKEKHAPRPAAKDLDTDTVMEDADAEAEEEDADKPGAGLRSGLGTMFQDSVDWLSMDRRKEYRAWKRDILQRCAEIESRA</sequence>
<evidence type="ECO:0000256" key="4">
    <source>
        <dbReference type="ARBA" id="ARBA00023125"/>
    </source>
</evidence>
<name>A0A4S9U5P8_AURPU</name>
<keyword evidence="3" id="KW-0235">DNA replication</keyword>
<feature type="region of interest" description="Disordered" evidence="6">
    <location>
        <begin position="240"/>
        <end position="275"/>
    </location>
</feature>
<comment type="similarity">
    <text evidence="2">Belongs to the ORC6 family.</text>
</comment>
<dbReference type="GO" id="GO:0003677">
    <property type="term" value="F:DNA binding"/>
    <property type="evidence" value="ECO:0007669"/>
    <property type="project" value="UniProtKB-KW"/>
</dbReference>
<feature type="compositionally biased region" description="Basic residues" evidence="6">
    <location>
        <begin position="363"/>
        <end position="381"/>
    </location>
</feature>
<dbReference type="AlphaFoldDB" id="A0A4S9U5P8"/>
<dbReference type="Proteomes" id="UP000310121">
    <property type="component" value="Unassembled WGS sequence"/>
</dbReference>
<gene>
    <name evidence="8" type="ORF">D6C90_08537</name>
</gene>
<evidence type="ECO:0000259" key="7">
    <source>
        <dbReference type="Pfam" id="PF05460"/>
    </source>
</evidence>
<dbReference type="Pfam" id="PF05460">
    <property type="entry name" value="ORC6"/>
    <property type="match status" value="1"/>
</dbReference>
<feature type="region of interest" description="Disordered" evidence="6">
    <location>
        <begin position="103"/>
        <end position="142"/>
    </location>
</feature>
<accession>A0A4S9U5P8</accession>
<organism evidence="8 9">
    <name type="scientific">Aureobasidium pullulans</name>
    <name type="common">Black yeast</name>
    <name type="synonym">Pullularia pullulans</name>
    <dbReference type="NCBI Taxonomy" id="5580"/>
    <lineage>
        <taxon>Eukaryota</taxon>
        <taxon>Fungi</taxon>
        <taxon>Dikarya</taxon>
        <taxon>Ascomycota</taxon>
        <taxon>Pezizomycotina</taxon>
        <taxon>Dothideomycetes</taxon>
        <taxon>Dothideomycetidae</taxon>
        <taxon>Dothideales</taxon>
        <taxon>Saccotheciaceae</taxon>
        <taxon>Aureobasidium</taxon>
    </lineage>
</organism>
<evidence type="ECO:0000256" key="1">
    <source>
        <dbReference type="ARBA" id="ARBA00004123"/>
    </source>
</evidence>
<dbReference type="EMBL" id="QZBN01001194">
    <property type="protein sequence ID" value="THZ33284.1"/>
    <property type="molecule type" value="Genomic_DNA"/>
</dbReference>
<evidence type="ECO:0000256" key="5">
    <source>
        <dbReference type="ARBA" id="ARBA00023242"/>
    </source>
</evidence>
<comment type="subcellular location">
    <subcellularLocation>
        <location evidence="1">Nucleus</location>
    </subcellularLocation>
</comment>
<protein>
    <recommendedName>
        <fullName evidence="7">ORC6 first cyclin-like domain-containing protein</fullName>
    </recommendedName>
</protein>
<reference evidence="8 9" key="1">
    <citation type="submission" date="2018-10" db="EMBL/GenBank/DDBJ databases">
        <title>Fifty Aureobasidium pullulans genomes reveal a recombining polyextremotolerant generalist.</title>
        <authorList>
            <person name="Gostincar C."/>
            <person name="Turk M."/>
            <person name="Zajc J."/>
            <person name="Gunde-Cimerman N."/>
        </authorList>
    </citation>
    <scope>NUCLEOTIDE SEQUENCE [LARGE SCALE GENOMIC DNA]</scope>
    <source>
        <strain evidence="8 9">EXF-3844</strain>
    </source>
</reference>
<keyword evidence="5" id="KW-0539">Nucleus</keyword>
<evidence type="ECO:0000256" key="6">
    <source>
        <dbReference type="SAM" id="MobiDB-lite"/>
    </source>
</evidence>
<proteinExistence type="inferred from homology"/>